<gene>
    <name evidence="2" type="ORF">Syun_018202</name>
</gene>
<comment type="caution">
    <text evidence="2">The sequence shown here is derived from an EMBL/GenBank/DDBJ whole genome shotgun (WGS) entry which is preliminary data.</text>
</comment>
<name>A0AAP0ISW3_9MAGN</name>
<accession>A0AAP0ISW3</accession>
<dbReference type="EMBL" id="JBBNAF010000008">
    <property type="protein sequence ID" value="KAK9120585.1"/>
    <property type="molecule type" value="Genomic_DNA"/>
</dbReference>
<feature type="region of interest" description="Disordered" evidence="1">
    <location>
        <begin position="129"/>
        <end position="155"/>
    </location>
</feature>
<dbReference type="AlphaFoldDB" id="A0AAP0ISW3"/>
<dbReference type="Proteomes" id="UP001420932">
    <property type="component" value="Unassembled WGS sequence"/>
</dbReference>
<reference evidence="2 3" key="1">
    <citation type="submission" date="2024-01" db="EMBL/GenBank/DDBJ databases">
        <title>Genome assemblies of Stephania.</title>
        <authorList>
            <person name="Yang L."/>
        </authorList>
    </citation>
    <scope>NUCLEOTIDE SEQUENCE [LARGE SCALE GENOMIC DNA]</scope>
    <source>
        <strain evidence="2">YNDBR</strain>
        <tissue evidence="2">Leaf</tissue>
    </source>
</reference>
<organism evidence="2 3">
    <name type="scientific">Stephania yunnanensis</name>
    <dbReference type="NCBI Taxonomy" id="152371"/>
    <lineage>
        <taxon>Eukaryota</taxon>
        <taxon>Viridiplantae</taxon>
        <taxon>Streptophyta</taxon>
        <taxon>Embryophyta</taxon>
        <taxon>Tracheophyta</taxon>
        <taxon>Spermatophyta</taxon>
        <taxon>Magnoliopsida</taxon>
        <taxon>Ranunculales</taxon>
        <taxon>Menispermaceae</taxon>
        <taxon>Menispermoideae</taxon>
        <taxon>Cissampelideae</taxon>
        <taxon>Stephania</taxon>
    </lineage>
</organism>
<proteinExistence type="predicted"/>
<protein>
    <submittedName>
        <fullName evidence="2">Uncharacterized protein</fullName>
    </submittedName>
</protein>
<feature type="compositionally biased region" description="Polar residues" evidence="1">
    <location>
        <begin position="215"/>
        <end position="226"/>
    </location>
</feature>
<feature type="region of interest" description="Disordered" evidence="1">
    <location>
        <begin position="215"/>
        <end position="245"/>
    </location>
</feature>
<evidence type="ECO:0000313" key="3">
    <source>
        <dbReference type="Proteomes" id="UP001420932"/>
    </source>
</evidence>
<evidence type="ECO:0000313" key="2">
    <source>
        <dbReference type="EMBL" id="KAK9120585.1"/>
    </source>
</evidence>
<feature type="compositionally biased region" description="Low complexity" evidence="1">
    <location>
        <begin position="129"/>
        <end position="151"/>
    </location>
</feature>
<evidence type="ECO:0000256" key="1">
    <source>
        <dbReference type="SAM" id="MobiDB-lite"/>
    </source>
</evidence>
<sequence length="315" mass="34326">MAGDLSITMSNPQVSKVWMEGGECYGKYFGLYGWKGITDSSTIYRDDERVVVWDYSIKRNVPSVKGGPSCWDVCLKRECFNYGKIELGVGGELGIALNGSNGNDLGLTHCAASPPHRQFRRPLQLSRSPLPLKSKLSPVPSPSPSSSRARQSPPPVLPHRLCDLIASPPHDLTRQCSRLVALSSSRARLCRHPLQSATTLPLLLASSGVDDCVSSSTLRSNASRDQSGIGDCRHPSPVRHNSGSPLASQFLAHNAALPTHLSSLNIMKRLEIAVQKIYNHVLIMEECEITAKTMDVDVSLETLFSQDVVSPLQTK</sequence>
<keyword evidence="3" id="KW-1185">Reference proteome</keyword>